<protein>
    <submittedName>
        <fullName evidence="4">Uncharacterized protein</fullName>
    </submittedName>
</protein>
<dbReference type="PANTHER" id="PTHR45885:SF1">
    <property type="entry name" value="CELL DIVISION CYCLE 5-LIKE PROTEIN"/>
    <property type="match status" value="1"/>
</dbReference>
<dbReference type="InterPro" id="IPR047242">
    <property type="entry name" value="CDC5L/Cef1"/>
</dbReference>
<keyword evidence="2" id="KW-0539">Nucleus</keyword>
<dbReference type="GO" id="GO:0005681">
    <property type="term" value="C:spliceosomal complex"/>
    <property type="evidence" value="ECO:0007669"/>
    <property type="project" value="TreeGrafter"/>
</dbReference>
<proteinExistence type="predicted"/>
<dbReference type="Proteomes" id="UP000325577">
    <property type="component" value="Linkage Group LG11"/>
</dbReference>
<evidence type="ECO:0000256" key="2">
    <source>
        <dbReference type="ARBA" id="ARBA00023242"/>
    </source>
</evidence>
<dbReference type="AlphaFoldDB" id="A0A5J5BP79"/>
<keyword evidence="1" id="KW-0238">DNA-binding</keyword>
<dbReference type="OrthoDB" id="1410009at2759"/>
<evidence type="ECO:0000256" key="3">
    <source>
        <dbReference type="SAM" id="MobiDB-lite"/>
    </source>
</evidence>
<name>A0A5J5BP79_9ASTE</name>
<evidence type="ECO:0000256" key="1">
    <source>
        <dbReference type="ARBA" id="ARBA00023125"/>
    </source>
</evidence>
<dbReference type="GO" id="GO:0000398">
    <property type="term" value="P:mRNA splicing, via spliceosome"/>
    <property type="evidence" value="ECO:0007669"/>
    <property type="project" value="InterPro"/>
</dbReference>
<evidence type="ECO:0000313" key="5">
    <source>
        <dbReference type="Proteomes" id="UP000325577"/>
    </source>
</evidence>
<dbReference type="PANTHER" id="PTHR45885">
    <property type="entry name" value="CELL DIVISION CYCLE 5-LIKE PROTEIN"/>
    <property type="match status" value="1"/>
</dbReference>
<organism evidence="4 5">
    <name type="scientific">Nyssa sinensis</name>
    <dbReference type="NCBI Taxonomy" id="561372"/>
    <lineage>
        <taxon>Eukaryota</taxon>
        <taxon>Viridiplantae</taxon>
        <taxon>Streptophyta</taxon>
        <taxon>Embryophyta</taxon>
        <taxon>Tracheophyta</taxon>
        <taxon>Spermatophyta</taxon>
        <taxon>Magnoliopsida</taxon>
        <taxon>eudicotyledons</taxon>
        <taxon>Gunneridae</taxon>
        <taxon>Pentapetalae</taxon>
        <taxon>asterids</taxon>
        <taxon>Cornales</taxon>
        <taxon>Nyssaceae</taxon>
        <taxon>Nyssa</taxon>
    </lineage>
</organism>
<accession>A0A5J5BP79</accession>
<keyword evidence="5" id="KW-1185">Reference proteome</keyword>
<feature type="region of interest" description="Disordered" evidence="3">
    <location>
        <begin position="167"/>
        <end position="193"/>
    </location>
</feature>
<gene>
    <name evidence="4" type="ORF">F0562_022526</name>
</gene>
<dbReference type="GO" id="GO:0000974">
    <property type="term" value="C:Prp19 complex"/>
    <property type="evidence" value="ECO:0007669"/>
    <property type="project" value="InterPro"/>
</dbReference>
<dbReference type="GO" id="GO:0003677">
    <property type="term" value="F:DNA binding"/>
    <property type="evidence" value="ECO:0007669"/>
    <property type="project" value="UniProtKB-KW"/>
</dbReference>
<sequence>MGAGIHQPCLRGEAALKARLPKEPRKSAAISPLNKMRAGKLWSQIEATFKQMDTAGTELECFQALQTQEQLAASHRITSLWEVQKQKELEKTLQKRYRDLIAEQERVQHLMDTYRVEAQIQEEIAAKNRALKLAAAAATESVEPNTETPDLVAFSDEIRNSMPVDSFHDETPSQQMDAAQVHASPKHDMDVDGNDPEWSFIAKCA</sequence>
<reference evidence="4 5" key="1">
    <citation type="submission" date="2019-09" db="EMBL/GenBank/DDBJ databases">
        <title>A chromosome-level genome assembly of the Chinese tupelo Nyssa sinensis.</title>
        <authorList>
            <person name="Yang X."/>
            <person name="Kang M."/>
            <person name="Yang Y."/>
            <person name="Xiong H."/>
            <person name="Wang M."/>
            <person name="Zhang Z."/>
            <person name="Wang Z."/>
            <person name="Wu H."/>
            <person name="Ma T."/>
            <person name="Liu J."/>
            <person name="Xi Z."/>
        </authorList>
    </citation>
    <scope>NUCLEOTIDE SEQUENCE [LARGE SCALE GENOMIC DNA]</scope>
    <source>
        <strain evidence="4">J267</strain>
        <tissue evidence="4">Leaf</tissue>
    </source>
</reference>
<evidence type="ECO:0000313" key="4">
    <source>
        <dbReference type="EMBL" id="KAA8544434.1"/>
    </source>
</evidence>
<dbReference type="EMBL" id="CM018034">
    <property type="protein sequence ID" value="KAA8544434.1"/>
    <property type="molecule type" value="Genomic_DNA"/>
</dbReference>